<reference evidence="3 5" key="1">
    <citation type="submission" date="2017-12" db="EMBL/GenBank/DDBJ databases">
        <title>Complete genome sequence of Herbivorax saccincola GGR1, a novel Cellulosome-producing hydrolytic bacterium in a thermophilic biogas plant, established by Illumina and Nanopore MinION sequencing.</title>
        <authorList>
            <person name="Pechtl A."/>
            <person name="Ruckert C."/>
            <person name="Koeck D.E."/>
            <person name="Maus I."/>
            <person name="Winkler A."/>
            <person name="Kalinowski J."/>
            <person name="Puhler A."/>
            <person name="Schwarz W.W."/>
            <person name="Zverlov V.V."/>
            <person name="Schluter A."/>
            <person name="Liebl W."/>
        </authorList>
    </citation>
    <scope>NUCLEOTIDE SEQUENCE [LARGE SCALE GENOMIC DNA]</scope>
    <source>
        <strain evidence="3">GGR1</strain>
        <strain evidence="5">SR1</strain>
    </source>
</reference>
<evidence type="ECO:0000313" key="6">
    <source>
        <dbReference type="Proteomes" id="UP000239720"/>
    </source>
</evidence>
<dbReference type="Proteomes" id="UP000239720">
    <property type="component" value="Unassembled WGS sequence"/>
</dbReference>
<name>A0A2K9E6K2_9FIRM</name>
<keyword evidence="3" id="KW-0132">Cell division</keyword>
<keyword evidence="2" id="KW-0472">Membrane</keyword>
<keyword evidence="1" id="KW-0175">Coiled coil</keyword>
<dbReference type="EMBL" id="CP025197">
    <property type="protein sequence ID" value="AUG58018.1"/>
    <property type="molecule type" value="Genomic_DNA"/>
</dbReference>
<evidence type="ECO:0000256" key="2">
    <source>
        <dbReference type="SAM" id="Phobius"/>
    </source>
</evidence>
<keyword evidence="2" id="KW-1133">Transmembrane helix</keyword>
<gene>
    <name evidence="3" type="primary">ftsL2</name>
    <name evidence="4" type="ORF">B9R14_14840</name>
    <name evidence="3" type="ORF">HVS_10615</name>
</gene>
<organism evidence="3 5">
    <name type="scientific">Acetivibrio saccincola</name>
    <dbReference type="NCBI Taxonomy" id="1677857"/>
    <lineage>
        <taxon>Bacteria</taxon>
        <taxon>Bacillati</taxon>
        <taxon>Bacillota</taxon>
        <taxon>Clostridia</taxon>
        <taxon>Eubacteriales</taxon>
        <taxon>Oscillospiraceae</taxon>
        <taxon>Acetivibrio</taxon>
    </lineage>
</organism>
<keyword evidence="5" id="KW-1185">Reference proteome</keyword>
<accession>A0A2K9E6K2</accession>
<evidence type="ECO:0000313" key="5">
    <source>
        <dbReference type="Proteomes" id="UP000233534"/>
    </source>
</evidence>
<dbReference type="GO" id="GO:0051301">
    <property type="term" value="P:cell division"/>
    <property type="evidence" value="ECO:0007669"/>
    <property type="project" value="UniProtKB-KW"/>
</dbReference>
<dbReference type="KEGG" id="hsc:HVS_10615"/>
<evidence type="ECO:0000313" key="3">
    <source>
        <dbReference type="EMBL" id="AUG58018.1"/>
    </source>
</evidence>
<proteinExistence type="predicted"/>
<feature type="coiled-coil region" evidence="1">
    <location>
        <begin position="71"/>
        <end position="98"/>
    </location>
</feature>
<protein>
    <submittedName>
        <fullName evidence="3">Cell division protein FtsL</fullName>
    </submittedName>
</protein>
<keyword evidence="3" id="KW-0131">Cell cycle</keyword>
<sequence length="161" mass="18758">MLDNKQYIHGTAARKLEYDVYKENKVLKSKKKQRNNNKVKIKYVLVLLFISTLAGFVAYRYAKITELNYIINQQIVEYNEIREENKNIELDIKNSIDLNNIREVAKTKLGMQEPDRHQITYISIPRDDSTVVLDDENQNKENPGVLDTLVGKIKSVSSFIH</sequence>
<dbReference type="Proteomes" id="UP000233534">
    <property type="component" value="Chromosome"/>
</dbReference>
<dbReference type="AlphaFoldDB" id="A0A2K9E6K2"/>
<feature type="transmembrane region" description="Helical" evidence="2">
    <location>
        <begin position="41"/>
        <end position="62"/>
    </location>
</feature>
<reference evidence="4 6" key="2">
    <citation type="journal article" date="2018" name="Syst. Appl. Microbiol.">
        <title>Characterization and high-quality draft genome sequence of Herbivorax saccincola A7, an anaerobic, alkaliphilic, thermophilic, cellulolytic, and xylanolytic bacterium.</title>
        <authorList>
            <person name="Aikawa S."/>
            <person name="Baramee S."/>
            <person name="Sermsathanaswadi J."/>
            <person name="Thianheng P."/>
            <person name="Tachaapaikoon C."/>
            <person name="Shikata A."/>
            <person name="Waeonukul R."/>
            <person name="Pason P."/>
            <person name="Ratanakhanokchai K."/>
            <person name="Kosugi A."/>
        </authorList>
    </citation>
    <scope>NUCLEOTIDE SEQUENCE [LARGE SCALE GENOMIC DNA]</scope>
    <source>
        <strain evidence="4 6">A7</strain>
    </source>
</reference>
<dbReference type="RefSeq" id="WP_101302075.1">
    <property type="nucleotide sequence ID" value="NZ_CP025197.1"/>
</dbReference>
<evidence type="ECO:0000313" key="4">
    <source>
        <dbReference type="EMBL" id="PQQ67909.1"/>
    </source>
</evidence>
<dbReference type="OrthoDB" id="2083437at2"/>
<dbReference type="EMBL" id="NEMB01000003">
    <property type="protein sequence ID" value="PQQ67909.1"/>
    <property type="molecule type" value="Genomic_DNA"/>
</dbReference>
<evidence type="ECO:0000256" key="1">
    <source>
        <dbReference type="SAM" id="Coils"/>
    </source>
</evidence>
<keyword evidence="2" id="KW-0812">Transmembrane</keyword>